<evidence type="ECO:0000313" key="3">
    <source>
        <dbReference type="EMBL" id="KAJ3576903.1"/>
    </source>
</evidence>
<dbReference type="VEuPathDB" id="FungiDB:F4678DRAFT_485402"/>
<dbReference type="EMBL" id="JANPWZ010000451">
    <property type="protein sequence ID" value="KAJ3576903.1"/>
    <property type="molecule type" value="Genomic_DNA"/>
</dbReference>
<dbReference type="InterPro" id="IPR003959">
    <property type="entry name" value="ATPase_AAA_core"/>
</dbReference>
<comment type="caution">
    <text evidence="3">The sequence shown here is derived from an EMBL/GenBank/DDBJ whole genome shotgun (WGS) entry which is preliminary data.</text>
</comment>
<dbReference type="GO" id="GO:0005524">
    <property type="term" value="F:ATP binding"/>
    <property type="evidence" value="ECO:0007669"/>
    <property type="project" value="InterPro"/>
</dbReference>
<gene>
    <name evidence="3" type="ORF">NPX13_g3567</name>
</gene>
<dbReference type="GO" id="GO:0016887">
    <property type="term" value="F:ATP hydrolysis activity"/>
    <property type="evidence" value="ECO:0007669"/>
    <property type="project" value="InterPro"/>
</dbReference>
<dbReference type="SMART" id="SM00382">
    <property type="entry name" value="AAA"/>
    <property type="match status" value="1"/>
</dbReference>
<evidence type="ECO:0000256" key="1">
    <source>
        <dbReference type="SAM" id="MobiDB-lite"/>
    </source>
</evidence>
<dbReference type="InterPro" id="IPR054289">
    <property type="entry name" value="DUF7025"/>
</dbReference>
<accession>A0A9W8NIH8</accession>
<dbReference type="PANTHER" id="PTHR46411:SF3">
    <property type="entry name" value="AAA+ ATPASE DOMAIN-CONTAINING PROTEIN"/>
    <property type="match status" value="1"/>
</dbReference>
<dbReference type="Pfam" id="PF00004">
    <property type="entry name" value="AAA"/>
    <property type="match status" value="1"/>
</dbReference>
<name>A0A9W8NIH8_9PEZI</name>
<reference evidence="3" key="1">
    <citation type="submission" date="2022-07" db="EMBL/GenBank/DDBJ databases">
        <title>Genome Sequence of Xylaria arbuscula.</title>
        <authorList>
            <person name="Buettner E."/>
        </authorList>
    </citation>
    <scope>NUCLEOTIDE SEQUENCE</scope>
    <source>
        <strain evidence="3">VT107</strain>
    </source>
</reference>
<dbReference type="InterPro" id="IPR027417">
    <property type="entry name" value="P-loop_NTPase"/>
</dbReference>
<proteinExistence type="predicted"/>
<dbReference type="SUPFAM" id="SSF52540">
    <property type="entry name" value="P-loop containing nucleoside triphosphate hydrolases"/>
    <property type="match status" value="1"/>
</dbReference>
<dbReference type="Gene3D" id="3.40.50.300">
    <property type="entry name" value="P-loop containing nucleotide triphosphate hydrolases"/>
    <property type="match status" value="1"/>
</dbReference>
<sequence>MEVPVKPSPTVFAFVDKVSDVTSTMNLSAASTIKLGGAGSTTRFSEDKLVASDINALISVKVVHSSLTVRNEPQFVPLVWVEDDASKFLEIYGDCYISGFQEGGEFHGLVSVKVSDRSKKSEVRSFLEKSITHLIKSGSPKSVEGNGASTSPLASGQVGTTISVNWSGGGSINPNGEEWTLDTLLNTVAQFPKMVQKVPMRTRVILTPYDKNSSYVKWAAGRTVVIPDFNRAQEISTSLLDDYMGHKRNSSLIQAVMASPDAYKPSKVKDAIPIDVRALADERRKIREEMRKYNYIIDGLNRNQMEGLNFNIEGPTSWACRLPVLQERAEPRSGIQAGLSIEVQLPTPELKTIWNKHKVHGFNCPQAVDADRSWQKGMGHGRMSAGWHYQLQWLVHMLSVRGSSAVVTMGFVHKAGSNSGRSGNASTESRQAERTMSPGHAGCTTQKTRIAYTKARAQSESQICLLPAPLLDDIHEITPSRPTISSYPGCRVTILLAWVASRFTLIYSASLLNLLASSAIMSLPNSVLPSDNWDGVSSQQLPVFPNLPLFTCPPLPNILLPENYVGGDVFVQTFFEGPPTCQCCKNWVEKEPNEVPAEAKKKYTGAAIILYKSKDHSSNTLGGLKKYEVQTVAIQSPIIGNLISPILGRMGFFHASNQINISAPFKELFHCHTQIVALYETLDEENEDRIHLKLLVDAMDKLFKDLSYKIKDFTTSGVIDWASLWAIFPKGIIVYHCLNGLDHALEVVSMNNGNGLACRYVCYDGSSFGYKNITIHLNYLPGTFHVTQLKVYPLSFHPDADALTERLHRRGLKALRFQDISIWTHTGNESVSPESYKHLDDSDADDLSQHGLSSAPVSGRIVVDAFQAQRFGLYPQLSPLQMPRDLIGKEKGILGQAKTVPKFIQGRRPSRKEKEQASEIVKSSQLWLMLMSASLECFHLKEKSWVSLDIDKLEHTSWNGDAFDRLVLTPGSKELVLSFVEAHTKTKAFSNELIEGRGLVILLSGPPGTGKTLTVESLSEKTRRPLYHLQAGDLGSNPVSVKSKLHKAFKLCEEWDAILLLDEADALLRSRRQDSTCEDLCCVLLATLEYYSGIIFLTTNLSEDMDDAIVSRLDIHLEYPSLDFDTRRILWENFLLSFQNDQYDNERPEVSVTPEDIESLALWRVNGRDINHAVKNATKWCYIRGRPITREAIEVGLQVTAPRCQKDERAFGLGTTSLKRKRID</sequence>
<dbReference type="AlphaFoldDB" id="A0A9W8NIH8"/>
<protein>
    <recommendedName>
        <fullName evidence="2">AAA+ ATPase domain-containing protein</fullName>
    </recommendedName>
</protein>
<dbReference type="PANTHER" id="PTHR46411">
    <property type="entry name" value="FAMILY ATPASE, PUTATIVE-RELATED"/>
    <property type="match status" value="1"/>
</dbReference>
<dbReference type="VEuPathDB" id="FungiDB:F4678DRAFT_484451"/>
<evidence type="ECO:0000259" key="2">
    <source>
        <dbReference type="SMART" id="SM00382"/>
    </source>
</evidence>
<dbReference type="Proteomes" id="UP001148614">
    <property type="component" value="Unassembled WGS sequence"/>
</dbReference>
<feature type="region of interest" description="Disordered" evidence="1">
    <location>
        <begin position="417"/>
        <end position="443"/>
    </location>
</feature>
<feature type="domain" description="AAA+ ATPase" evidence="2">
    <location>
        <begin position="997"/>
        <end position="1123"/>
    </location>
</feature>
<organism evidence="3 4">
    <name type="scientific">Xylaria arbuscula</name>
    <dbReference type="NCBI Taxonomy" id="114810"/>
    <lineage>
        <taxon>Eukaryota</taxon>
        <taxon>Fungi</taxon>
        <taxon>Dikarya</taxon>
        <taxon>Ascomycota</taxon>
        <taxon>Pezizomycotina</taxon>
        <taxon>Sordariomycetes</taxon>
        <taxon>Xylariomycetidae</taxon>
        <taxon>Xylariales</taxon>
        <taxon>Xylariaceae</taxon>
        <taxon>Xylaria</taxon>
    </lineage>
</organism>
<keyword evidence="4" id="KW-1185">Reference proteome</keyword>
<dbReference type="InterPro" id="IPR003593">
    <property type="entry name" value="AAA+_ATPase"/>
</dbReference>
<evidence type="ECO:0000313" key="4">
    <source>
        <dbReference type="Proteomes" id="UP001148614"/>
    </source>
</evidence>
<dbReference type="Pfam" id="PF22942">
    <property type="entry name" value="DUF7025"/>
    <property type="match status" value="1"/>
</dbReference>
<feature type="region of interest" description="Disordered" evidence="1">
    <location>
        <begin position="829"/>
        <end position="851"/>
    </location>
</feature>
<feature type="compositionally biased region" description="Low complexity" evidence="1">
    <location>
        <begin position="417"/>
        <end position="426"/>
    </location>
</feature>